<keyword evidence="3" id="KW-1185">Reference proteome</keyword>
<dbReference type="EMBL" id="JABSNO010000008">
    <property type="protein sequence ID" value="NRS92424.1"/>
    <property type="molecule type" value="Genomic_DNA"/>
</dbReference>
<protein>
    <submittedName>
        <fullName evidence="2">Uncharacterized protein</fullName>
    </submittedName>
</protein>
<keyword evidence="1" id="KW-0732">Signal</keyword>
<evidence type="ECO:0000313" key="3">
    <source>
        <dbReference type="Proteomes" id="UP000610746"/>
    </source>
</evidence>
<comment type="caution">
    <text evidence="2">The sequence shown here is derived from an EMBL/GenBank/DDBJ whole genome shotgun (WGS) entry which is preliminary data.</text>
</comment>
<feature type="signal peptide" evidence="1">
    <location>
        <begin position="1"/>
        <end position="20"/>
    </location>
</feature>
<feature type="chain" id="PRO_5035160353" evidence="1">
    <location>
        <begin position="21"/>
        <end position="413"/>
    </location>
</feature>
<dbReference type="Proteomes" id="UP000610746">
    <property type="component" value="Unassembled WGS sequence"/>
</dbReference>
<organism evidence="2 3">
    <name type="scientific">Frigoriflavimonas asaccharolytica</name>
    <dbReference type="NCBI Taxonomy" id="2735899"/>
    <lineage>
        <taxon>Bacteria</taxon>
        <taxon>Pseudomonadati</taxon>
        <taxon>Bacteroidota</taxon>
        <taxon>Flavobacteriia</taxon>
        <taxon>Flavobacteriales</taxon>
        <taxon>Weeksellaceae</taxon>
        <taxon>Frigoriflavimonas</taxon>
    </lineage>
</organism>
<dbReference type="RefSeq" id="WP_173779023.1">
    <property type="nucleotide sequence ID" value="NZ_JABSNO010000008.1"/>
</dbReference>
<dbReference type="AlphaFoldDB" id="A0A8J8G703"/>
<sequence length="413" mass="44465">MKNWIYVLLCFLTVSIQAQVGINTQTPEATLEVVGKPDDVNHFDGIIPPRITGDQLAAKIYTTSKKGAIVFVNSPPSNLSGQVINITETGLYYFDGTLWQPFEDDTLEAVVNRGNYSPKFISFIGSTVTPSRDGALGMNKNTYSMFFGNMNPNHTGTYNISYGYGALQNLTTGNSNTAIGAFSLKGLTIGDYNTFLGYASGYDFLNPNKIVTGSVNVGIGNSTLLSITSGYKNSALGQSVYKKLSTGSYNTAIGQNAGAFITTENKNVMLGAQTGAYVNGNNNVFIGTGAGHSNTVDVEETVNNRLVIHGNSNLIPQTNISAENTVDLSASWTNGLIIGDFAERWIKFNGRFQINPSHISNSNVSYTKMLVYNPNDGEIAAKNLSEIISVPQPPTTGNYILKSINGTIQWVLE</sequence>
<evidence type="ECO:0000256" key="1">
    <source>
        <dbReference type="SAM" id="SignalP"/>
    </source>
</evidence>
<gene>
    <name evidence="2" type="ORF">HNQ03_001492</name>
</gene>
<reference evidence="2" key="1">
    <citation type="submission" date="2020-05" db="EMBL/GenBank/DDBJ databases">
        <title>Genomic Encyclopedia of Type Strains, Phase IV (KMG-V): Genome sequencing to study the core and pangenomes of soil and plant-associated prokaryotes.</title>
        <authorList>
            <person name="Whitman W."/>
        </authorList>
    </citation>
    <scope>NUCLEOTIDE SEQUENCE</scope>
    <source>
        <strain evidence="2">16F</strain>
    </source>
</reference>
<evidence type="ECO:0000313" key="2">
    <source>
        <dbReference type="EMBL" id="NRS92424.1"/>
    </source>
</evidence>
<name>A0A8J8G703_9FLAO</name>
<accession>A0A8J8G703</accession>
<proteinExistence type="predicted"/>